<evidence type="ECO:0000256" key="1">
    <source>
        <dbReference type="SAM" id="Phobius"/>
    </source>
</evidence>
<feature type="transmembrane region" description="Helical" evidence="1">
    <location>
        <begin position="168"/>
        <end position="193"/>
    </location>
</feature>
<keyword evidence="1" id="KW-0472">Membrane</keyword>
<dbReference type="RefSeq" id="WP_377758355.1">
    <property type="nucleotide sequence ID" value="NZ_JBHRXY010000001.1"/>
</dbReference>
<reference evidence="4" key="1">
    <citation type="journal article" date="2019" name="Int. J. Syst. Evol. Microbiol.">
        <title>The Global Catalogue of Microorganisms (GCM) 10K type strain sequencing project: providing services to taxonomists for standard genome sequencing and annotation.</title>
        <authorList>
            <consortium name="The Broad Institute Genomics Platform"/>
            <consortium name="The Broad Institute Genome Sequencing Center for Infectious Disease"/>
            <person name="Wu L."/>
            <person name="Ma J."/>
        </authorList>
    </citation>
    <scope>NUCLEOTIDE SEQUENCE [LARGE SCALE GENOMIC DNA]</scope>
    <source>
        <strain evidence="4">KCTC 42473</strain>
    </source>
</reference>
<gene>
    <name evidence="3" type="ORF">ACFOM8_00635</name>
</gene>
<evidence type="ECO:0000313" key="4">
    <source>
        <dbReference type="Proteomes" id="UP001595539"/>
    </source>
</evidence>
<feature type="chain" id="PRO_5047499705" description="VPLPA-CTERM protein sorting domain-containing protein" evidence="2">
    <location>
        <begin position="23"/>
        <end position="200"/>
    </location>
</feature>
<dbReference type="EMBL" id="JBHRXY010000001">
    <property type="protein sequence ID" value="MFC3627944.1"/>
    <property type="molecule type" value="Genomic_DNA"/>
</dbReference>
<evidence type="ECO:0000256" key="2">
    <source>
        <dbReference type="SAM" id="SignalP"/>
    </source>
</evidence>
<keyword evidence="1" id="KW-1133">Transmembrane helix</keyword>
<keyword evidence="2" id="KW-0732">Signal</keyword>
<dbReference type="Proteomes" id="UP001595539">
    <property type="component" value="Unassembled WGS sequence"/>
</dbReference>
<evidence type="ECO:0008006" key="5">
    <source>
        <dbReference type="Google" id="ProtNLM"/>
    </source>
</evidence>
<evidence type="ECO:0000313" key="3">
    <source>
        <dbReference type="EMBL" id="MFC3627944.1"/>
    </source>
</evidence>
<name>A0ABV7TZ37_9RHOB</name>
<sequence>MSVRNICAAALTFVTLAGAAQAATYAATTFIDSETAYGACAASSAAACEANNRKGVENALGGTDGTFYALGLGGQLALGFAVPLLAPGAMVTFEEVTFGGAAGSGHFEAADVYAVVDDVATLVATIYNTTPGTTLQITQGFEYLRLVDATLREFSLTSSFDGFDVDSVTVVAAVPVPVGGALLLSGLGGLTLLRRRRKAA</sequence>
<keyword evidence="4" id="KW-1185">Reference proteome</keyword>
<proteinExistence type="predicted"/>
<feature type="signal peptide" evidence="2">
    <location>
        <begin position="1"/>
        <end position="22"/>
    </location>
</feature>
<organism evidence="3 4">
    <name type="scientific">Paracoccus angustae</name>
    <dbReference type="NCBI Taxonomy" id="1671480"/>
    <lineage>
        <taxon>Bacteria</taxon>
        <taxon>Pseudomonadati</taxon>
        <taxon>Pseudomonadota</taxon>
        <taxon>Alphaproteobacteria</taxon>
        <taxon>Rhodobacterales</taxon>
        <taxon>Paracoccaceae</taxon>
        <taxon>Paracoccus</taxon>
    </lineage>
</organism>
<comment type="caution">
    <text evidence="3">The sequence shown here is derived from an EMBL/GenBank/DDBJ whole genome shotgun (WGS) entry which is preliminary data.</text>
</comment>
<accession>A0ABV7TZ37</accession>
<keyword evidence="1" id="KW-0812">Transmembrane</keyword>
<protein>
    <recommendedName>
        <fullName evidence="5">VPLPA-CTERM protein sorting domain-containing protein</fullName>
    </recommendedName>
</protein>